<evidence type="ECO:0000256" key="3">
    <source>
        <dbReference type="ARBA" id="ARBA00023274"/>
    </source>
</evidence>
<dbReference type="InterPro" id="IPR041991">
    <property type="entry name" value="Ribosomal_eL27_KOW"/>
</dbReference>
<dbReference type="PANTHER" id="PTHR10497">
    <property type="entry name" value="60S RIBOSOMAL PROTEIN L27"/>
    <property type="match status" value="1"/>
</dbReference>
<accession>Q6R7S0</accession>
<dbReference type="InterPro" id="IPR038655">
    <property type="entry name" value="Ribosomal_eL27_sf"/>
</dbReference>
<reference evidence="6" key="1">
    <citation type="submission" date="2003-12" db="EMBL/GenBank/DDBJ databases">
        <title>Pectinaria gouldii Ribosomal protein L27 mRNA.</title>
        <authorList>
            <person name="Horsley C.D."/>
            <person name="Sturm A.J."/>
            <person name="Tauer T.J."/>
        </authorList>
    </citation>
    <scope>NUCLEOTIDE SEQUENCE</scope>
</reference>
<protein>
    <recommendedName>
        <fullName evidence="4">Large ribosomal subunit protein eL27</fullName>
    </recommendedName>
    <alternativeName>
        <fullName evidence="5">60S ribosomal protein L27</fullName>
    </alternativeName>
</protein>
<dbReference type="CDD" id="cd06090">
    <property type="entry name" value="KOW_RPL27"/>
    <property type="match status" value="1"/>
</dbReference>
<evidence type="ECO:0000313" key="6">
    <source>
        <dbReference type="EMBL" id="AAR99074.1"/>
    </source>
</evidence>
<keyword evidence="3" id="KW-0687">Ribonucleoprotein</keyword>
<evidence type="ECO:0000256" key="1">
    <source>
        <dbReference type="ARBA" id="ARBA00009124"/>
    </source>
</evidence>
<evidence type="ECO:0000256" key="2">
    <source>
        <dbReference type="ARBA" id="ARBA00022980"/>
    </source>
</evidence>
<dbReference type="GO" id="GO:1990904">
    <property type="term" value="C:ribonucleoprotein complex"/>
    <property type="evidence" value="ECO:0007669"/>
    <property type="project" value="UniProtKB-KW"/>
</dbReference>
<evidence type="ECO:0000256" key="5">
    <source>
        <dbReference type="ARBA" id="ARBA00035329"/>
    </source>
</evidence>
<dbReference type="AlphaFoldDB" id="Q6R7S0"/>
<dbReference type="GO" id="GO:0003735">
    <property type="term" value="F:structural constituent of ribosome"/>
    <property type="evidence" value="ECO:0007669"/>
    <property type="project" value="InterPro"/>
</dbReference>
<dbReference type="SUPFAM" id="SSF50104">
    <property type="entry name" value="Translation proteins SH3-like domain"/>
    <property type="match status" value="1"/>
</dbReference>
<dbReference type="Gene3D" id="2.30.30.770">
    <property type="match status" value="1"/>
</dbReference>
<name>Q6R7S0_PECGU</name>
<dbReference type="FunFam" id="2.30.30.770:FF:000001">
    <property type="entry name" value="60S ribosomal protein L27"/>
    <property type="match status" value="1"/>
</dbReference>
<proteinExistence type="evidence at transcript level"/>
<dbReference type="InterPro" id="IPR008991">
    <property type="entry name" value="Translation_prot_SH3-like_sf"/>
</dbReference>
<dbReference type="Pfam" id="PF01777">
    <property type="entry name" value="Ribosomal_L27e"/>
    <property type="match status" value="1"/>
</dbReference>
<sequence length="138" mass="16478">MGKFVKPDRVALVLNGRHAGKKVVVMKIYDSGTSERPYAHAFVVGIDRYPRKVTATMGKKKFERRTRVKAFAKFINYNHLMFTRYSVQLFPEDKAKTFGPDRWKNFSDRKEFKKELQTVMRERFLAAKNRWFFTKLRF</sequence>
<dbReference type="GO" id="GO:0005840">
    <property type="term" value="C:ribosome"/>
    <property type="evidence" value="ECO:0007669"/>
    <property type="project" value="UniProtKB-KW"/>
</dbReference>
<comment type="similarity">
    <text evidence="1">Belongs to the eukaryotic ribosomal protein eL27 family.</text>
</comment>
<evidence type="ECO:0000256" key="4">
    <source>
        <dbReference type="ARBA" id="ARBA00035224"/>
    </source>
</evidence>
<dbReference type="GO" id="GO:0006412">
    <property type="term" value="P:translation"/>
    <property type="evidence" value="ECO:0007669"/>
    <property type="project" value="InterPro"/>
</dbReference>
<keyword evidence="2 6" id="KW-0689">Ribosomal protein</keyword>
<dbReference type="EMBL" id="AY508978">
    <property type="protein sequence ID" value="AAR99074.1"/>
    <property type="molecule type" value="mRNA"/>
</dbReference>
<organism evidence="6">
    <name type="scientific">Pectinaria gouldii</name>
    <name type="common">Trumpet worm</name>
    <name type="synonym">Ice-cream cone worm</name>
    <dbReference type="NCBI Taxonomy" id="260746"/>
    <lineage>
        <taxon>Eukaryota</taxon>
        <taxon>Metazoa</taxon>
        <taxon>Spiralia</taxon>
        <taxon>Lophotrochozoa</taxon>
        <taxon>Annelida</taxon>
        <taxon>Polychaeta</taxon>
        <taxon>Sedentaria</taxon>
        <taxon>Canalipalpata</taxon>
        <taxon>Terebellida</taxon>
        <taxon>Terebelliformia</taxon>
        <taxon>Pectinariidae</taxon>
        <taxon>Pectinaria</taxon>
    </lineage>
</organism>
<dbReference type="InterPro" id="IPR001141">
    <property type="entry name" value="Ribosomal_eL27"/>
</dbReference>